<gene>
    <name evidence="3" type="ORF">COU23_01345</name>
</gene>
<comment type="caution">
    <text evidence="3">The sequence shown here is derived from an EMBL/GenBank/DDBJ whole genome shotgun (WGS) entry which is preliminary data.</text>
</comment>
<dbReference type="GO" id="GO:0016757">
    <property type="term" value="F:glycosyltransferase activity"/>
    <property type="evidence" value="ECO:0007669"/>
    <property type="project" value="InterPro"/>
</dbReference>
<accession>A0A2M6WAY5</accession>
<dbReference type="InterPro" id="IPR001296">
    <property type="entry name" value="Glyco_trans_1"/>
</dbReference>
<evidence type="ECO:0000259" key="2">
    <source>
        <dbReference type="Pfam" id="PF00534"/>
    </source>
</evidence>
<keyword evidence="1" id="KW-0808">Transferase</keyword>
<protein>
    <recommendedName>
        <fullName evidence="2">Glycosyl transferase family 1 domain-containing protein</fullName>
    </recommendedName>
</protein>
<dbReference type="SUPFAM" id="SSF53756">
    <property type="entry name" value="UDP-Glycosyltransferase/glycogen phosphorylase"/>
    <property type="match status" value="1"/>
</dbReference>
<feature type="domain" description="Glycosyl transferase family 1" evidence="2">
    <location>
        <begin position="222"/>
        <end position="389"/>
    </location>
</feature>
<dbReference type="CDD" id="cd03809">
    <property type="entry name" value="GT4_MtfB-like"/>
    <property type="match status" value="1"/>
</dbReference>
<dbReference type="AlphaFoldDB" id="A0A2M6WAY5"/>
<evidence type="ECO:0000313" key="4">
    <source>
        <dbReference type="Proteomes" id="UP000231464"/>
    </source>
</evidence>
<proteinExistence type="predicted"/>
<dbReference type="PANTHER" id="PTHR46401">
    <property type="entry name" value="GLYCOSYLTRANSFERASE WBBK-RELATED"/>
    <property type="match status" value="1"/>
</dbReference>
<dbReference type="Pfam" id="PF00534">
    <property type="entry name" value="Glycos_transf_1"/>
    <property type="match status" value="1"/>
</dbReference>
<name>A0A2M6WAY5_9BACT</name>
<dbReference type="Proteomes" id="UP000231464">
    <property type="component" value="Unassembled WGS sequence"/>
</dbReference>
<evidence type="ECO:0000256" key="1">
    <source>
        <dbReference type="ARBA" id="ARBA00022679"/>
    </source>
</evidence>
<evidence type="ECO:0000313" key="3">
    <source>
        <dbReference type="EMBL" id="PIT89934.1"/>
    </source>
</evidence>
<sequence length="431" mass="49608">MTIGIDASRSIATIQKTGVEKVSDELLRQFVNFQFPISNFQNKEINFIFYTPKKIFWLPKENQKVLHWPFNFFWTQIRLAGELIFHPPKAMFFPVHTMPLFLIIFSFPLSHKKLWHRISPTTPARELATPPQGGRERTHYYKIIHDIAFKKQPHLYSFKQKIILNLDLWLAEKLCVKIFVPSEAVRDDLLKYTKIKPEKIMVTPWGYNPKNYGLRITDYGLRKKQILYLGRVEEKKNISNLIKAFGIFYEKHPDYKLVLAGKIEERFKNNIFSVIARVACSATAADRAIQKQKQKELDPRVKIEDDSGGVEFLGYISEDKKRELLSESAALALVSKEEGFGFPILEAFDFGLPVVASDIPVLREIGADACVYVNPDSLEDIARGLETAVVETHCNASLQKIEKGHERLKKISWQKTAEKILTEILGNKNPS</sequence>
<organism evidence="3 4">
    <name type="scientific">Candidatus Kuenenbacteria bacterium CG10_big_fil_rev_8_21_14_0_10_36_11</name>
    <dbReference type="NCBI Taxonomy" id="1974618"/>
    <lineage>
        <taxon>Bacteria</taxon>
        <taxon>Candidatus Kueneniibacteriota</taxon>
    </lineage>
</organism>
<dbReference type="PANTHER" id="PTHR46401:SF2">
    <property type="entry name" value="GLYCOSYLTRANSFERASE WBBK-RELATED"/>
    <property type="match status" value="1"/>
</dbReference>
<dbReference type="EMBL" id="PFBP01000020">
    <property type="protein sequence ID" value="PIT89934.1"/>
    <property type="molecule type" value="Genomic_DNA"/>
</dbReference>
<dbReference type="Gene3D" id="3.40.50.2000">
    <property type="entry name" value="Glycogen Phosphorylase B"/>
    <property type="match status" value="1"/>
</dbReference>
<reference evidence="4" key="1">
    <citation type="submission" date="2017-09" db="EMBL/GenBank/DDBJ databases">
        <title>Depth-based differentiation of microbial function through sediment-hosted aquifers and enrichment of novel symbionts in the deep terrestrial subsurface.</title>
        <authorList>
            <person name="Probst A.J."/>
            <person name="Ladd B."/>
            <person name="Jarett J.K."/>
            <person name="Geller-Mcgrath D.E."/>
            <person name="Sieber C.M.K."/>
            <person name="Emerson J.B."/>
            <person name="Anantharaman K."/>
            <person name="Thomas B.C."/>
            <person name="Malmstrom R."/>
            <person name="Stieglmeier M."/>
            <person name="Klingl A."/>
            <person name="Woyke T."/>
            <person name="Ryan C.M."/>
            <person name="Banfield J.F."/>
        </authorList>
    </citation>
    <scope>NUCLEOTIDE SEQUENCE [LARGE SCALE GENOMIC DNA]</scope>
</reference>